<organism evidence="1 2">
    <name type="scientific">Vibrio cholerae serotype O1 (strain ATCC 39541 / Classical Ogawa 395 / O395)</name>
    <dbReference type="NCBI Taxonomy" id="345073"/>
    <lineage>
        <taxon>Bacteria</taxon>
        <taxon>Pseudomonadati</taxon>
        <taxon>Pseudomonadota</taxon>
        <taxon>Gammaproteobacteria</taxon>
        <taxon>Vibrionales</taxon>
        <taxon>Vibrionaceae</taxon>
        <taxon>Vibrio</taxon>
    </lineage>
</organism>
<dbReference type="KEGG" id="vco:VC0395_0190"/>
<gene>
    <name evidence="1" type="ordered locus">VC0395_0190</name>
</gene>
<evidence type="ECO:0000313" key="2">
    <source>
        <dbReference type="Proteomes" id="UP000000249"/>
    </source>
</evidence>
<dbReference type="Proteomes" id="UP000000249">
    <property type="component" value="Chromosome 2"/>
</dbReference>
<reference evidence="1 2" key="1">
    <citation type="submission" date="2007-03" db="EMBL/GenBank/DDBJ databases">
        <authorList>
            <person name="Heidelberg J."/>
        </authorList>
    </citation>
    <scope>NUCLEOTIDE SEQUENCE [LARGE SCALE GENOMIC DNA]</scope>
    <source>
        <strain evidence="2">ATCC 39541 / Classical Ogawa 395 / O395</strain>
    </source>
</reference>
<accession>A0A0H3AGD0</accession>
<dbReference type="eggNOG" id="ENOG502Z8I1">
    <property type="taxonomic scope" value="Bacteria"/>
</dbReference>
<sequence>MSPFLVLCLNGAQTQRNFSMADKLSTSALAKKRQQDAKQLFQDLKTAGYIHRHDEQWILTDLGTKFGGEYAQHPKYGRFIVWPENLLIDLHATSGQTLTATQVGEYFKLNPKKMNQLFSELGWIARSESGWHATESGLRAGAQQREEKSSGNGFVVWHEAILRNRHLRQSVVEFLGQEAQAHATDKSYSSFRQKFAAKHRTLDGHYVRSTGELLIDNWLYLAGVVHAYQRPLPIEEEVTSDFYLPSGKVYLQFWGTDEGDIAPSEQQKTRALYQAHGLALIEIQSHEITQLDDILPAKLREFGIKAY</sequence>
<name>A0A0H3AGD0_VIBC3</name>
<dbReference type="EMBL" id="CP000626">
    <property type="protein sequence ID" value="ABQ18984.1"/>
    <property type="molecule type" value="Genomic_DNA"/>
</dbReference>
<evidence type="ECO:0000313" key="1">
    <source>
        <dbReference type="EMBL" id="ABQ18984.1"/>
    </source>
</evidence>
<dbReference type="PATRIC" id="fig|345073.21.peg.3796"/>
<proteinExistence type="predicted"/>
<dbReference type="AlphaFoldDB" id="A0A0H3AGD0"/>
<dbReference type="KEGG" id="vcr:VC395_A1073"/>
<dbReference type="OrthoDB" id="5500241at2"/>
<evidence type="ECO:0008006" key="3">
    <source>
        <dbReference type="Google" id="ProtNLM"/>
    </source>
</evidence>
<protein>
    <recommendedName>
        <fullName evidence="3">Glycerol kinase</fullName>
    </recommendedName>
</protein>